<dbReference type="OrthoDB" id="9767470at2"/>
<dbReference type="EMBL" id="PDCP01000145">
    <property type="protein sequence ID" value="PEG33117.1"/>
    <property type="molecule type" value="Genomic_DNA"/>
</dbReference>
<comment type="caution">
    <text evidence="4">The sequence shown here is derived from an EMBL/GenBank/DDBJ whole genome shotgun (WGS) entry which is preliminary data.</text>
</comment>
<protein>
    <recommendedName>
        <fullName evidence="7">DUF3422 domain-containing protein</fullName>
    </recommendedName>
</protein>
<accession>A0A2A7MNM4</accession>
<evidence type="ECO:0008006" key="7">
    <source>
        <dbReference type="Google" id="ProtNLM"/>
    </source>
</evidence>
<evidence type="ECO:0000256" key="2">
    <source>
        <dbReference type="SAM" id="Phobius"/>
    </source>
</evidence>
<reference evidence="4 5" key="1">
    <citation type="submission" date="2017-10" db="EMBL/GenBank/DDBJ databases">
        <title>The new phylogeny of genus Mycobacterium.</title>
        <authorList>
            <person name="Tortoli E."/>
            <person name="Trovato A."/>
            <person name="Cirillo D.M."/>
        </authorList>
    </citation>
    <scope>NUCLEOTIDE SEQUENCE [LARGE SCALE GENOMIC DNA]</scope>
    <source>
        <strain evidence="4 5">CCUG37673</strain>
    </source>
</reference>
<reference evidence="3 6" key="2">
    <citation type="journal article" date="2019" name="Emerg. Microbes Infect.">
        <title>Comprehensive subspecies identification of 175 nontuberculous mycobacteria species based on 7547 genomic profiles.</title>
        <authorList>
            <person name="Matsumoto Y."/>
            <person name="Kinjo T."/>
            <person name="Motooka D."/>
            <person name="Nabeya D."/>
            <person name="Jung N."/>
            <person name="Uechi K."/>
            <person name="Horii T."/>
            <person name="Iida T."/>
            <person name="Fujita J."/>
            <person name="Nakamura S."/>
        </authorList>
    </citation>
    <scope>NUCLEOTIDE SEQUENCE [LARGE SCALE GENOMIC DNA]</scope>
    <source>
        <strain evidence="3 6">JCM 6377</strain>
    </source>
</reference>
<reference evidence="3" key="3">
    <citation type="submission" date="2020-02" db="EMBL/GenBank/DDBJ databases">
        <authorList>
            <person name="Matsumoto Y."/>
            <person name="Motooka D."/>
            <person name="Nakamura S."/>
        </authorList>
    </citation>
    <scope>NUCLEOTIDE SEQUENCE</scope>
    <source>
        <strain evidence="3">JCM 6377</strain>
    </source>
</reference>
<name>A0A2A7MNM4_MYCAG</name>
<keyword evidence="2" id="KW-1133">Transmembrane helix</keyword>
<evidence type="ECO:0000313" key="5">
    <source>
        <dbReference type="Proteomes" id="UP000220914"/>
    </source>
</evidence>
<evidence type="ECO:0000313" key="6">
    <source>
        <dbReference type="Proteomes" id="UP000465302"/>
    </source>
</evidence>
<organism evidence="4 5">
    <name type="scientific">Mycolicibacterium agri</name>
    <name type="common">Mycobacterium agri</name>
    <dbReference type="NCBI Taxonomy" id="36811"/>
    <lineage>
        <taxon>Bacteria</taxon>
        <taxon>Bacillati</taxon>
        <taxon>Actinomycetota</taxon>
        <taxon>Actinomycetes</taxon>
        <taxon>Mycobacteriales</taxon>
        <taxon>Mycobacteriaceae</taxon>
        <taxon>Mycolicibacterium</taxon>
    </lineage>
</organism>
<dbReference type="Proteomes" id="UP000465302">
    <property type="component" value="Unassembled WGS sequence"/>
</dbReference>
<feature type="transmembrane region" description="Helical" evidence="2">
    <location>
        <begin position="436"/>
        <end position="454"/>
    </location>
</feature>
<proteinExistence type="predicted"/>
<sequence length="479" mass="52006">MITGAASRPVSPQRNRLPDTAVSGMGEGEPMALVTAMLPQDASGRAAAHNEVHVRPARPLPVPSMTTQLTVLTESSSAAAETAHLHGLAAAYGVAVAATDVGLTLELDHQTGLSWEKHDDYSLYTIHQPLDPAAFGADADLLALLPLPAGWLAAIPGRTLAAVHAVLLPAHGWSDEEAAEFAQRILGRGRLLGSRLRDDAARLYTTYQLYPDGTSRFLILFEPVTEGRAGRIAGSLLDVERYRMLALLAYPAARGMVPRLVELEAQLAELARGIEDEQRDDRELLDELIGLAAVVEYEIATHAGRFDAAGAYYAIVQQRIEYLQRASLPGLMGVFTFLRRRLAPAMATVDAAKHRMEALSGRVARTADMLRTRVEVAAETQTQELLRELRRGQALQLRLQQTVEGLSIAAISYYIVGLVGYFAKGLKSVGLPIDESLVAALAIPLAVLVVWRTVRRVRHRVHDPDADDAASADDRARRR</sequence>
<dbReference type="Proteomes" id="UP000220914">
    <property type="component" value="Unassembled WGS sequence"/>
</dbReference>
<dbReference type="InterPro" id="IPR021830">
    <property type="entry name" value="DUF3422"/>
</dbReference>
<gene>
    <name evidence="4" type="ORF">CQY20_32485</name>
    <name evidence="3" type="ORF">MAGR_30600</name>
</gene>
<dbReference type="Pfam" id="PF11902">
    <property type="entry name" value="DUF3422"/>
    <property type="match status" value="1"/>
</dbReference>
<keyword evidence="2" id="KW-0812">Transmembrane</keyword>
<dbReference type="EMBL" id="BLKS01000001">
    <property type="protein sequence ID" value="GFG51619.1"/>
    <property type="molecule type" value="Genomic_DNA"/>
</dbReference>
<evidence type="ECO:0000313" key="3">
    <source>
        <dbReference type="EMBL" id="GFG51619.1"/>
    </source>
</evidence>
<feature type="region of interest" description="Disordered" evidence="1">
    <location>
        <begin position="1"/>
        <end position="26"/>
    </location>
</feature>
<evidence type="ECO:0000313" key="4">
    <source>
        <dbReference type="EMBL" id="PEG33117.1"/>
    </source>
</evidence>
<evidence type="ECO:0000256" key="1">
    <source>
        <dbReference type="SAM" id="MobiDB-lite"/>
    </source>
</evidence>
<keyword evidence="5" id="KW-1185">Reference proteome</keyword>
<dbReference type="AlphaFoldDB" id="A0A2A7MNM4"/>
<keyword evidence="2" id="KW-0472">Membrane</keyword>